<sequence length="77" mass="8731">MCLGVPGKVIIINHEDRTALVDSFGVPRWVGITLVPDVKVDDYVLVHAGYALEKINLDEAEERIKLWEELLEAEEEK</sequence>
<dbReference type="PANTHER" id="PTHR35177">
    <property type="entry name" value="HYDROGENASE MATURATION FACTOR HYBG"/>
    <property type="match status" value="1"/>
</dbReference>
<dbReference type="SUPFAM" id="SSF159127">
    <property type="entry name" value="HupF/HypC-like"/>
    <property type="match status" value="1"/>
</dbReference>
<name>A0A424YE22_9FIRM</name>
<dbReference type="EMBL" id="QZAA01000156">
    <property type="protein sequence ID" value="RQD75506.1"/>
    <property type="molecule type" value="Genomic_DNA"/>
</dbReference>
<dbReference type="Pfam" id="PF01455">
    <property type="entry name" value="HupF_HypC"/>
    <property type="match status" value="1"/>
</dbReference>
<dbReference type="InterPro" id="IPR019812">
    <property type="entry name" value="Hydgase_assmbl_chp_CS"/>
</dbReference>
<dbReference type="NCBIfam" id="TIGR00074">
    <property type="entry name" value="hypC_hupF"/>
    <property type="match status" value="1"/>
</dbReference>
<dbReference type="Gene3D" id="2.30.30.140">
    <property type="match status" value="1"/>
</dbReference>
<keyword evidence="2" id="KW-0175">Coiled coil</keyword>
<dbReference type="PROSITE" id="PS01097">
    <property type="entry name" value="HUPF_HYPC"/>
    <property type="match status" value="1"/>
</dbReference>
<dbReference type="GO" id="GO:0051604">
    <property type="term" value="P:protein maturation"/>
    <property type="evidence" value="ECO:0007669"/>
    <property type="project" value="TreeGrafter"/>
</dbReference>
<comment type="caution">
    <text evidence="3">The sequence shown here is derived from an EMBL/GenBank/DDBJ whole genome shotgun (WGS) entry which is preliminary data.</text>
</comment>
<evidence type="ECO:0000313" key="4">
    <source>
        <dbReference type="Proteomes" id="UP000285138"/>
    </source>
</evidence>
<dbReference type="Proteomes" id="UP000285138">
    <property type="component" value="Unassembled WGS sequence"/>
</dbReference>
<proteinExistence type="inferred from homology"/>
<evidence type="ECO:0000256" key="1">
    <source>
        <dbReference type="ARBA" id="ARBA00006018"/>
    </source>
</evidence>
<dbReference type="PRINTS" id="PR00445">
    <property type="entry name" value="HUPFHYPC"/>
</dbReference>
<dbReference type="FunFam" id="2.30.30.140:FF:000022">
    <property type="entry name" value="Hydrogenase assembly chaperone HybG"/>
    <property type="match status" value="1"/>
</dbReference>
<comment type="similarity">
    <text evidence="1">Belongs to the HupF/HypC family.</text>
</comment>
<accession>A0A424YE22</accession>
<dbReference type="AlphaFoldDB" id="A0A424YE22"/>
<dbReference type="GO" id="GO:1902670">
    <property type="term" value="F:carbon dioxide binding"/>
    <property type="evidence" value="ECO:0007669"/>
    <property type="project" value="TreeGrafter"/>
</dbReference>
<evidence type="ECO:0000313" key="3">
    <source>
        <dbReference type="EMBL" id="RQD75506.1"/>
    </source>
</evidence>
<evidence type="ECO:0000256" key="2">
    <source>
        <dbReference type="SAM" id="Coils"/>
    </source>
</evidence>
<dbReference type="GO" id="GO:0005506">
    <property type="term" value="F:iron ion binding"/>
    <property type="evidence" value="ECO:0007669"/>
    <property type="project" value="TreeGrafter"/>
</dbReference>
<feature type="coiled-coil region" evidence="2">
    <location>
        <begin position="50"/>
        <end position="77"/>
    </location>
</feature>
<dbReference type="PANTHER" id="PTHR35177:SF2">
    <property type="entry name" value="HYDROGENASE MATURATION FACTOR HYBG"/>
    <property type="match status" value="1"/>
</dbReference>
<gene>
    <name evidence="3" type="ORF">D5R97_05825</name>
</gene>
<protein>
    <submittedName>
        <fullName evidence="3">HypC/HybG/HupF family hydrogenase formation chaperone</fullName>
    </submittedName>
</protein>
<dbReference type="InterPro" id="IPR001109">
    <property type="entry name" value="Hydrogenase_HupF/HypC"/>
</dbReference>
<organism evidence="3 4">
    <name type="scientific">Candidatus Syntrophonatronum acetioxidans</name>
    <dbReference type="NCBI Taxonomy" id="1795816"/>
    <lineage>
        <taxon>Bacteria</taxon>
        <taxon>Bacillati</taxon>
        <taxon>Bacillota</taxon>
        <taxon>Clostridia</taxon>
        <taxon>Eubacteriales</taxon>
        <taxon>Syntrophomonadaceae</taxon>
        <taxon>Candidatus Syntrophonatronum</taxon>
    </lineage>
</organism>
<reference evidence="3 4" key="1">
    <citation type="submission" date="2018-08" db="EMBL/GenBank/DDBJ databases">
        <title>The metabolism and importance of syntrophic acetate oxidation coupled to methane or sulfide production in haloalkaline environments.</title>
        <authorList>
            <person name="Timmers P.H.A."/>
            <person name="Vavourakis C.D."/>
            <person name="Sorokin D.Y."/>
            <person name="Sinninghe Damste J.S."/>
            <person name="Muyzer G."/>
            <person name="Stams A.J.M."/>
            <person name="Plugge C.M."/>
        </authorList>
    </citation>
    <scope>NUCLEOTIDE SEQUENCE [LARGE SCALE GENOMIC DNA]</scope>
    <source>
        <strain evidence="3">MSAO_Bac1</strain>
    </source>
</reference>